<proteinExistence type="inferred from homology"/>
<evidence type="ECO:0000313" key="8">
    <source>
        <dbReference type="Proteomes" id="UP000006729"/>
    </source>
</evidence>
<accession>A0A2K1XYN8</accession>
<dbReference type="AlphaFoldDB" id="A0A2K1XYN8"/>
<comment type="caution">
    <text evidence="7">The sequence shown here is derived from an EMBL/GenBank/DDBJ whole genome shotgun (WGS) entry which is preliminary data.</text>
</comment>
<dbReference type="InterPro" id="IPR004963">
    <property type="entry name" value="PAE/NOTUM"/>
</dbReference>
<keyword evidence="6" id="KW-0964">Secreted</keyword>
<comment type="function">
    <text evidence="1 6">Hydrolyzes acetyl esters in homogalacturonan regions of pectin. In type I primary cell wall, galacturonic acid residues of pectin can be acetylated at the O-2 and O-3 positions. Decreasing the degree of acetylation of pectin gels in vitro alters their physical properties.</text>
</comment>
<dbReference type="EMBL" id="CM009302">
    <property type="protein sequence ID" value="PNT05879.2"/>
    <property type="molecule type" value="Genomic_DNA"/>
</dbReference>
<dbReference type="EC" id="3.1.1.-" evidence="6"/>
<keyword evidence="8" id="KW-1185">Reference proteome</keyword>
<dbReference type="ESTHER" id="poptr-b9i6b6">
    <property type="family name" value="Pectinacetylesterase-Notum"/>
</dbReference>
<dbReference type="PANTHER" id="PTHR21562">
    <property type="entry name" value="NOTUM-RELATED"/>
    <property type="match status" value="1"/>
</dbReference>
<dbReference type="Proteomes" id="UP000006729">
    <property type="component" value="Chromosome 13"/>
</dbReference>
<dbReference type="SMR" id="A0A2K1XYN8"/>
<sequence>MNHRWSPSIFFIGTHHIHTVDTSRSMDEVKDGFGQVLFSSDMISINVILLAIQGITRNIYIYIYLADFFLKNNSTAYMDKLNEEKEGFGLILFKPWHIFRKWHWKHILKLARS</sequence>
<gene>
    <name evidence="7" type="ORF">POPTR_013G000832v4</name>
</gene>
<organism evidence="7 8">
    <name type="scientific">Populus trichocarpa</name>
    <name type="common">Western balsam poplar</name>
    <name type="synonym">Populus balsamifera subsp. trichocarpa</name>
    <dbReference type="NCBI Taxonomy" id="3694"/>
    <lineage>
        <taxon>Eukaryota</taxon>
        <taxon>Viridiplantae</taxon>
        <taxon>Streptophyta</taxon>
        <taxon>Embryophyta</taxon>
        <taxon>Tracheophyta</taxon>
        <taxon>Spermatophyta</taxon>
        <taxon>Magnoliopsida</taxon>
        <taxon>eudicotyledons</taxon>
        <taxon>Gunneridae</taxon>
        <taxon>Pentapetalae</taxon>
        <taxon>rosids</taxon>
        <taxon>fabids</taxon>
        <taxon>Malpighiales</taxon>
        <taxon>Salicaceae</taxon>
        <taxon>Saliceae</taxon>
        <taxon>Populus</taxon>
    </lineage>
</organism>
<dbReference type="FunCoup" id="A0A2K1XYN8">
    <property type="interactions" value="110"/>
</dbReference>
<evidence type="ECO:0000256" key="4">
    <source>
        <dbReference type="ARBA" id="ARBA00022512"/>
    </source>
</evidence>
<dbReference type="GO" id="GO:0052793">
    <property type="term" value="F:pectin acetylesterase activity"/>
    <property type="evidence" value="ECO:0000318"/>
    <property type="project" value="GO_Central"/>
</dbReference>
<dbReference type="STRING" id="3694.A0A2K1XYN8"/>
<keyword evidence="6" id="KW-0732">Signal</keyword>
<evidence type="ECO:0000256" key="6">
    <source>
        <dbReference type="RuleBase" id="RU363114"/>
    </source>
</evidence>
<dbReference type="GO" id="GO:0071555">
    <property type="term" value="P:cell wall organization"/>
    <property type="evidence" value="ECO:0000318"/>
    <property type="project" value="GO_Central"/>
</dbReference>
<dbReference type="GO" id="GO:0009505">
    <property type="term" value="C:plant-type cell wall"/>
    <property type="evidence" value="ECO:0000318"/>
    <property type="project" value="GO_Central"/>
</dbReference>
<protein>
    <recommendedName>
        <fullName evidence="6">Pectin acetylesterase</fullName>
        <ecNumber evidence="6">3.1.1.-</ecNumber>
    </recommendedName>
</protein>
<evidence type="ECO:0000256" key="5">
    <source>
        <dbReference type="ARBA" id="ARBA00023316"/>
    </source>
</evidence>
<dbReference type="Pfam" id="PF03283">
    <property type="entry name" value="PAE"/>
    <property type="match status" value="1"/>
</dbReference>
<keyword evidence="5 6" id="KW-0961">Cell wall biogenesis/degradation</keyword>
<evidence type="ECO:0000256" key="2">
    <source>
        <dbReference type="ARBA" id="ARBA00004191"/>
    </source>
</evidence>
<name>A0A2K1XYN8_POPTR</name>
<evidence type="ECO:0000256" key="1">
    <source>
        <dbReference type="ARBA" id="ARBA00003534"/>
    </source>
</evidence>
<evidence type="ECO:0000313" key="7">
    <source>
        <dbReference type="EMBL" id="PNT05879.2"/>
    </source>
</evidence>
<keyword evidence="6" id="KW-0378">Hydrolase</keyword>
<reference evidence="7 8" key="1">
    <citation type="journal article" date="2006" name="Science">
        <title>The genome of black cottonwood, Populus trichocarpa (Torr. &amp; Gray).</title>
        <authorList>
            <person name="Tuskan G.A."/>
            <person name="Difazio S."/>
            <person name="Jansson S."/>
            <person name="Bohlmann J."/>
            <person name="Grigoriev I."/>
            <person name="Hellsten U."/>
            <person name="Putnam N."/>
            <person name="Ralph S."/>
            <person name="Rombauts S."/>
            <person name="Salamov A."/>
            <person name="Schein J."/>
            <person name="Sterck L."/>
            <person name="Aerts A."/>
            <person name="Bhalerao R.R."/>
            <person name="Bhalerao R.P."/>
            <person name="Blaudez D."/>
            <person name="Boerjan W."/>
            <person name="Brun A."/>
            <person name="Brunner A."/>
            <person name="Busov V."/>
            <person name="Campbell M."/>
            <person name="Carlson J."/>
            <person name="Chalot M."/>
            <person name="Chapman J."/>
            <person name="Chen G.L."/>
            <person name="Cooper D."/>
            <person name="Coutinho P.M."/>
            <person name="Couturier J."/>
            <person name="Covert S."/>
            <person name="Cronk Q."/>
            <person name="Cunningham R."/>
            <person name="Davis J."/>
            <person name="Degroeve S."/>
            <person name="Dejardin A."/>
            <person name="Depamphilis C."/>
            <person name="Detter J."/>
            <person name="Dirks B."/>
            <person name="Dubchak I."/>
            <person name="Duplessis S."/>
            <person name="Ehlting J."/>
            <person name="Ellis B."/>
            <person name="Gendler K."/>
            <person name="Goodstein D."/>
            <person name="Gribskov M."/>
            <person name="Grimwood J."/>
            <person name="Groover A."/>
            <person name="Gunter L."/>
            <person name="Hamberger B."/>
            <person name="Heinze B."/>
            <person name="Helariutta Y."/>
            <person name="Henrissat B."/>
            <person name="Holligan D."/>
            <person name="Holt R."/>
            <person name="Huang W."/>
            <person name="Islam-Faridi N."/>
            <person name="Jones S."/>
            <person name="Jones-Rhoades M."/>
            <person name="Jorgensen R."/>
            <person name="Joshi C."/>
            <person name="Kangasjarvi J."/>
            <person name="Karlsson J."/>
            <person name="Kelleher C."/>
            <person name="Kirkpatrick R."/>
            <person name="Kirst M."/>
            <person name="Kohler A."/>
            <person name="Kalluri U."/>
            <person name="Larimer F."/>
            <person name="Leebens-Mack J."/>
            <person name="Leple J.C."/>
            <person name="Locascio P."/>
            <person name="Lou Y."/>
            <person name="Lucas S."/>
            <person name="Martin F."/>
            <person name="Montanini B."/>
            <person name="Napoli C."/>
            <person name="Nelson D.R."/>
            <person name="Nelson C."/>
            <person name="Nieminen K."/>
            <person name="Nilsson O."/>
            <person name="Pereda V."/>
            <person name="Peter G."/>
            <person name="Philippe R."/>
            <person name="Pilate G."/>
            <person name="Poliakov A."/>
            <person name="Razumovskaya J."/>
            <person name="Richardson P."/>
            <person name="Rinaldi C."/>
            <person name="Ritland K."/>
            <person name="Rouze P."/>
            <person name="Ryaboy D."/>
            <person name="Schmutz J."/>
            <person name="Schrader J."/>
            <person name="Segerman B."/>
            <person name="Shin H."/>
            <person name="Siddiqui A."/>
            <person name="Sterky F."/>
            <person name="Terry A."/>
            <person name="Tsai C.J."/>
            <person name="Uberbacher E."/>
            <person name="Unneberg P."/>
            <person name="Vahala J."/>
            <person name="Wall K."/>
            <person name="Wessler S."/>
            <person name="Yang G."/>
            <person name="Yin T."/>
            <person name="Douglas C."/>
            <person name="Marra M."/>
            <person name="Sandberg G."/>
            <person name="Van de Peer Y."/>
            <person name="Rokhsar D."/>
        </authorList>
    </citation>
    <scope>NUCLEOTIDE SEQUENCE [LARGE SCALE GENOMIC DNA]</scope>
    <source>
        <strain evidence="8">cv. Nisqually</strain>
    </source>
</reference>
<comment type="similarity">
    <text evidence="3 6">Belongs to the pectinacetylesterase family.</text>
</comment>
<comment type="subcellular location">
    <subcellularLocation>
        <location evidence="2 6">Secreted</location>
        <location evidence="2 6">Cell wall</location>
    </subcellularLocation>
</comment>
<keyword evidence="4 6" id="KW-0134">Cell wall</keyword>
<dbReference type="InParanoid" id="A0A2K1XYN8"/>
<evidence type="ECO:0000256" key="3">
    <source>
        <dbReference type="ARBA" id="ARBA00005784"/>
    </source>
</evidence>
<dbReference type="PANTHER" id="PTHR21562:SF5">
    <property type="entry name" value="PECTIN ACETYLESTERASE 12"/>
    <property type="match status" value="1"/>
</dbReference>